<dbReference type="EMBL" id="VUMV01000004">
    <property type="protein sequence ID" value="MST82053.1"/>
    <property type="molecule type" value="Genomic_DNA"/>
</dbReference>
<proteinExistence type="predicted"/>
<dbReference type="Gene3D" id="3.30.2310.20">
    <property type="entry name" value="RelE-like"/>
    <property type="match status" value="1"/>
</dbReference>
<accession>A0A7X2P885</accession>
<evidence type="ECO:0000313" key="3">
    <source>
        <dbReference type="Proteomes" id="UP000466864"/>
    </source>
</evidence>
<comment type="caution">
    <text evidence="2">The sequence shown here is derived from an EMBL/GenBank/DDBJ whole genome shotgun (WGS) entry which is preliminary data.</text>
</comment>
<keyword evidence="1" id="KW-1277">Toxin-antitoxin system</keyword>
<dbReference type="AlphaFoldDB" id="A0A7X2P885"/>
<dbReference type="InterPro" id="IPR035093">
    <property type="entry name" value="RelE/ParE_toxin_dom_sf"/>
</dbReference>
<evidence type="ECO:0000313" key="2">
    <source>
        <dbReference type="EMBL" id="MST82053.1"/>
    </source>
</evidence>
<keyword evidence="3" id="KW-1185">Reference proteome</keyword>
<name>A0A7X2P885_9FIRM</name>
<gene>
    <name evidence="2" type="ORF">FYJ60_06975</name>
</gene>
<sequence>MAYKLAIPEHTERQIDKCISYIVNTLRNPTAAEAVLDDIEHAYDLLEKMAESFAFCEDPYLQSKGYRKLTLEKHDYVFIYRVDGETVYLAGFFHMLENYRNKL</sequence>
<dbReference type="RefSeq" id="WP_154457964.1">
    <property type="nucleotide sequence ID" value="NZ_VUMV01000004.1"/>
</dbReference>
<protein>
    <submittedName>
        <fullName evidence="2">Type II toxin-antitoxin system RelE/ParE family toxin</fullName>
    </submittedName>
</protein>
<dbReference type="Pfam" id="PF05016">
    <property type="entry name" value="ParE_toxin"/>
    <property type="match status" value="1"/>
</dbReference>
<evidence type="ECO:0000256" key="1">
    <source>
        <dbReference type="ARBA" id="ARBA00022649"/>
    </source>
</evidence>
<reference evidence="2 3" key="1">
    <citation type="submission" date="2019-08" db="EMBL/GenBank/DDBJ databases">
        <title>In-depth cultivation of the pig gut microbiome towards novel bacterial diversity and tailored functional studies.</title>
        <authorList>
            <person name="Wylensek D."/>
            <person name="Hitch T.C.A."/>
            <person name="Clavel T."/>
        </authorList>
    </citation>
    <scope>NUCLEOTIDE SEQUENCE [LARGE SCALE GENOMIC DNA]</scope>
    <source>
        <strain evidence="2 3">Oil+RF-744-WCA-WT-13</strain>
    </source>
</reference>
<organism evidence="2 3">
    <name type="scientific">Bilifractor porci</name>
    <dbReference type="NCBI Taxonomy" id="2606636"/>
    <lineage>
        <taxon>Bacteria</taxon>
        <taxon>Bacillati</taxon>
        <taxon>Bacillota</taxon>
        <taxon>Clostridia</taxon>
        <taxon>Lachnospirales</taxon>
        <taxon>Lachnospiraceae</taxon>
        <taxon>Bilifractor</taxon>
    </lineage>
</organism>
<dbReference type="Proteomes" id="UP000466864">
    <property type="component" value="Unassembled WGS sequence"/>
</dbReference>
<dbReference type="InterPro" id="IPR007712">
    <property type="entry name" value="RelE/ParE_toxin"/>
</dbReference>